<dbReference type="EMBL" id="CP007139">
    <property type="protein sequence ID" value="AIE84317.1"/>
    <property type="molecule type" value="Genomic_DNA"/>
</dbReference>
<gene>
    <name evidence="1" type="ORF">OP10G_0949</name>
</gene>
<accession>A0A068NLM3</accession>
<reference evidence="1 2" key="1">
    <citation type="journal article" date="2014" name="PLoS ONE">
        <title>The first complete genome sequence of the class fimbriimonadia in the phylum armatimonadetes.</title>
        <authorList>
            <person name="Hu Z.Y."/>
            <person name="Wang Y.Z."/>
            <person name="Im W.T."/>
            <person name="Wang S.Y."/>
            <person name="Zhao G.P."/>
            <person name="Zheng H.J."/>
            <person name="Quan Z.X."/>
        </authorList>
    </citation>
    <scope>NUCLEOTIDE SEQUENCE [LARGE SCALE GENOMIC DNA]</scope>
    <source>
        <strain evidence="1">Gsoil 348</strain>
    </source>
</reference>
<dbReference type="SUPFAM" id="SSF53448">
    <property type="entry name" value="Nucleotide-diphospho-sugar transferases"/>
    <property type="match status" value="1"/>
</dbReference>
<keyword evidence="2" id="KW-1185">Reference proteome</keyword>
<name>A0A068NLM3_FIMGI</name>
<evidence type="ECO:0000313" key="2">
    <source>
        <dbReference type="Proteomes" id="UP000027982"/>
    </source>
</evidence>
<sequence>MELSAEKKRIVYTLAVGKPKFAECALGLGRSLKLIGDSTRRVVITDQLDFPWEKSFDEVIAPEDPLNWIFFSKLTALERTDADQVLFIDSDSLVFRRLDPIFTYCQGRGLCVQGERITAGDWYGSVEEACRRHGVPNLPQFNGGMIYYERTPECQSFIETCREYGRRAKELGFQRDDPLIPDEPCIALAMAQTGQGHLIPDEMDFQNSAVGLIGPLRLDVETNTCEFTCRRYDVRFVRPYIFHASRYIYFVKYWRQLRRLAELEEYEATHGFGHMSSAHKFARSIQKRILKLRGRL</sequence>
<dbReference type="HOGENOM" id="CLU_933005_0_0_0"/>
<dbReference type="RefSeq" id="WP_025227039.1">
    <property type="nucleotide sequence ID" value="NZ_CP007139.1"/>
</dbReference>
<dbReference type="Proteomes" id="UP000027982">
    <property type="component" value="Chromosome"/>
</dbReference>
<dbReference type="InterPro" id="IPR029044">
    <property type="entry name" value="Nucleotide-diphossugar_trans"/>
</dbReference>
<evidence type="ECO:0000313" key="1">
    <source>
        <dbReference type="EMBL" id="AIE84317.1"/>
    </source>
</evidence>
<organism evidence="1 2">
    <name type="scientific">Fimbriimonas ginsengisoli Gsoil 348</name>
    <dbReference type="NCBI Taxonomy" id="661478"/>
    <lineage>
        <taxon>Bacteria</taxon>
        <taxon>Bacillati</taxon>
        <taxon>Armatimonadota</taxon>
        <taxon>Fimbriimonadia</taxon>
        <taxon>Fimbriimonadales</taxon>
        <taxon>Fimbriimonadaceae</taxon>
        <taxon>Fimbriimonas</taxon>
    </lineage>
</organism>
<dbReference type="AlphaFoldDB" id="A0A068NLM3"/>
<dbReference type="KEGG" id="fgi:OP10G_0949"/>
<dbReference type="STRING" id="661478.OP10G_0949"/>
<dbReference type="Gene3D" id="3.90.550.10">
    <property type="entry name" value="Spore Coat Polysaccharide Biosynthesis Protein SpsA, Chain A"/>
    <property type="match status" value="1"/>
</dbReference>
<protein>
    <recommendedName>
        <fullName evidence="3">Nucleotide-diphospho-sugar transferase domain-containing protein</fullName>
    </recommendedName>
</protein>
<proteinExistence type="predicted"/>
<evidence type="ECO:0008006" key="3">
    <source>
        <dbReference type="Google" id="ProtNLM"/>
    </source>
</evidence>